<dbReference type="AlphaFoldDB" id="A0A0C2DD99"/>
<dbReference type="NCBIfam" id="TIGR02270">
    <property type="entry name" value="TIGR02270 family protein"/>
    <property type="match status" value="1"/>
</dbReference>
<dbReference type="RefSeq" id="WP_146657791.1">
    <property type="nucleotide sequence ID" value="NZ_JMCC02000002.1"/>
</dbReference>
<evidence type="ECO:0008006" key="3">
    <source>
        <dbReference type="Google" id="ProtNLM"/>
    </source>
</evidence>
<protein>
    <recommendedName>
        <fullName evidence="3">TIGR02270 family protein</fullName>
    </recommendedName>
</protein>
<dbReference type="InterPro" id="IPR016024">
    <property type="entry name" value="ARM-type_fold"/>
</dbReference>
<evidence type="ECO:0000313" key="2">
    <source>
        <dbReference type="Proteomes" id="UP000031599"/>
    </source>
</evidence>
<reference evidence="1 2" key="1">
    <citation type="submission" date="2014-12" db="EMBL/GenBank/DDBJ databases">
        <title>Genome assembly of Enhygromyxa salina DSM 15201.</title>
        <authorList>
            <person name="Sharma G."/>
            <person name="Subramanian S."/>
        </authorList>
    </citation>
    <scope>NUCLEOTIDE SEQUENCE [LARGE SCALE GENOMIC DNA]</scope>
    <source>
        <strain evidence="1 2">DSM 15201</strain>
    </source>
</reference>
<gene>
    <name evidence="1" type="ORF">DB30_02691</name>
</gene>
<accession>A0A0C2DD99</accession>
<name>A0A0C2DD99_9BACT</name>
<organism evidence="1 2">
    <name type="scientific">Enhygromyxa salina</name>
    <dbReference type="NCBI Taxonomy" id="215803"/>
    <lineage>
        <taxon>Bacteria</taxon>
        <taxon>Pseudomonadati</taxon>
        <taxon>Myxococcota</taxon>
        <taxon>Polyangia</taxon>
        <taxon>Nannocystales</taxon>
        <taxon>Nannocystaceae</taxon>
        <taxon>Enhygromyxa</taxon>
    </lineage>
</organism>
<proteinExistence type="predicted"/>
<comment type="caution">
    <text evidence="1">The sequence shown here is derived from an EMBL/GenBank/DDBJ whole genome shotgun (WGS) entry which is preliminary data.</text>
</comment>
<dbReference type="EMBL" id="JMCC02000002">
    <property type="protein sequence ID" value="KIG19410.1"/>
    <property type="molecule type" value="Genomic_DNA"/>
</dbReference>
<dbReference type="InterPro" id="IPR011959">
    <property type="entry name" value="CHP02270"/>
</dbReference>
<dbReference type="Proteomes" id="UP000031599">
    <property type="component" value="Unassembled WGS sequence"/>
</dbReference>
<sequence>MNPSAVLELNSNITTKMLIAEEKLLWEIEQEHLHEAEFLIEVHEAALDAPQYTLEELSVGPEQRLLAHVDALVIAGPAAAQRVLLPTIEREGVAYEKVVAAAMAMLAESDQIACARVLAVVDDADADEDRRRGVVRALQLSDRVGIDDWLIRGLADAPAPGVAARLETLAGRQHVPGRWLATYLTSDHLPTARAAAALARFAAAEESFTDLDRLARSEDPALRRMTLETALIRGVPGAWESALYWAFHPGESPFRRAALTWVSMLGDADVHERVAALVDDPRHRAEALWALSFGGRTSAVDRCMNLLANEEYARLAGEVVCAIAGLPTDEARFWRDDPPAPEGLPPLEADDPTADLVPPIEDSLPLPDPDPIIAWWQARRGHLDPTLRHLGGRPLGRGELVAALWHAPLRRRHALALELAIRSSTNILINTRGLCRVQYRQLRSLSALGPVDCQRGFPLR</sequence>
<evidence type="ECO:0000313" key="1">
    <source>
        <dbReference type="EMBL" id="KIG19410.1"/>
    </source>
</evidence>
<dbReference type="SUPFAM" id="SSF48371">
    <property type="entry name" value="ARM repeat"/>
    <property type="match status" value="1"/>
</dbReference>